<evidence type="ECO:0000256" key="1">
    <source>
        <dbReference type="ARBA" id="ARBA00007320"/>
    </source>
</evidence>
<dbReference type="Proteomes" id="UP000319576">
    <property type="component" value="Chromosome"/>
</dbReference>
<protein>
    <recommendedName>
        <fullName evidence="4">Large ribosomal subunit protein uL15</fullName>
    </recommendedName>
</protein>
<keyword evidence="9" id="KW-1185">Reference proteome</keyword>
<sequence length="168" mass="17964">MDLNAVHSGVAKRKLKRRVGRGIGSGQGKTCGLGQKGQYASAGARLPSGLFEGGQMPLYRRLPKRGFNNARFQKNHSVVNVGDLDVFDANATVDLDALKAKKLVPSSTEGVRVLGDGDLAKKLTVKGDHFSKSAKEKIEKAGGKVDLIPPPKKPVRNKMTPRPPKAAK</sequence>
<dbReference type="PANTHER" id="PTHR12934">
    <property type="entry name" value="50S RIBOSOMAL PROTEIN L15"/>
    <property type="match status" value="1"/>
</dbReference>
<proteinExistence type="inferred from homology"/>
<dbReference type="KEGG" id="uli:ETAA1_21480"/>
<organism evidence="8 9">
    <name type="scientific">Urbifossiella limnaea</name>
    <dbReference type="NCBI Taxonomy" id="2528023"/>
    <lineage>
        <taxon>Bacteria</taxon>
        <taxon>Pseudomonadati</taxon>
        <taxon>Planctomycetota</taxon>
        <taxon>Planctomycetia</taxon>
        <taxon>Gemmatales</taxon>
        <taxon>Gemmataceae</taxon>
        <taxon>Urbifossiella</taxon>
    </lineage>
</organism>
<dbReference type="GO" id="GO:0019843">
    <property type="term" value="F:rRNA binding"/>
    <property type="evidence" value="ECO:0007669"/>
    <property type="project" value="UniProtKB-UniRule"/>
</dbReference>
<dbReference type="HAMAP" id="MF_01341">
    <property type="entry name" value="Ribosomal_uL15"/>
    <property type="match status" value="1"/>
</dbReference>
<name>A0A517XRU4_9BACT</name>
<dbReference type="InterPro" id="IPR030878">
    <property type="entry name" value="Ribosomal_uL15"/>
</dbReference>
<evidence type="ECO:0000256" key="2">
    <source>
        <dbReference type="ARBA" id="ARBA00022980"/>
    </source>
</evidence>
<dbReference type="GO" id="GO:0003735">
    <property type="term" value="F:structural constituent of ribosome"/>
    <property type="evidence" value="ECO:0007669"/>
    <property type="project" value="InterPro"/>
</dbReference>
<evidence type="ECO:0000313" key="9">
    <source>
        <dbReference type="Proteomes" id="UP000319576"/>
    </source>
</evidence>
<dbReference type="PROSITE" id="PS00475">
    <property type="entry name" value="RIBOSOMAL_L15"/>
    <property type="match status" value="1"/>
</dbReference>
<comment type="function">
    <text evidence="4">Binds to the 23S rRNA.</text>
</comment>
<dbReference type="InterPro" id="IPR036227">
    <property type="entry name" value="Ribosomal_uL15/eL18_sf"/>
</dbReference>
<evidence type="ECO:0000259" key="7">
    <source>
        <dbReference type="Pfam" id="PF00828"/>
    </source>
</evidence>
<dbReference type="AlphaFoldDB" id="A0A517XRU4"/>
<comment type="similarity">
    <text evidence="1 4 5">Belongs to the universal ribosomal protein uL15 family.</text>
</comment>
<keyword evidence="4" id="KW-0699">rRNA-binding</keyword>
<dbReference type="OrthoDB" id="9810293at2"/>
<comment type="subunit">
    <text evidence="4">Part of the 50S ribosomal subunit.</text>
</comment>
<feature type="domain" description="Large ribosomal subunit protein uL15/eL18" evidence="7">
    <location>
        <begin position="78"/>
        <end position="145"/>
    </location>
</feature>
<dbReference type="PANTHER" id="PTHR12934:SF11">
    <property type="entry name" value="LARGE RIBOSOMAL SUBUNIT PROTEIN UL15M"/>
    <property type="match status" value="1"/>
</dbReference>
<dbReference type="InterPro" id="IPR021131">
    <property type="entry name" value="Ribosomal_uL15/eL18"/>
</dbReference>
<dbReference type="GO" id="GO:0006412">
    <property type="term" value="P:translation"/>
    <property type="evidence" value="ECO:0007669"/>
    <property type="project" value="UniProtKB-UniRule"/>
</dbReference>
<dbReference type="RefSeq" id="WP_145237362.1">
    <property type="nucleotide sequence ID" value="NZ_CP036273.1"/>
</dbReference>
<keyword evidence="4" id="KW-0694">RNA-binding</keyword>
<evidence type="ECO:0000313" key="8">
    <source>
        <dbReference type="EMBL" id="QDU20203.1"/>
    </source>
</evidence>
<feature type="region of interest" description="Disordered" evidence="6">
    <location>
        <begin position="134"/>
        <end position="168"/>
    </location>
</feature>
<evidence type="ECO:0000256" key="6">
    <source>
        <dbReference type="SAM" id="MobiDB-lite"/>
    </source>
</evidence>
<dbReference type="EMBL" id="CP036273">
    <property type="protein sequence ID" value="QDU20203.1"/>
    <property type="molecule type" value="Genomic_DNA"/>
</dbReference>
<evidence type="ECO:0000256" key="3">
    <source>
        <dbReference type="ARBA" id="ARBA00023274"/>
    </source>
</evidence>
<dbReference type="InterPro" id="IPR005749">
    <property type="entry name" value="Ribosomal_uL15_bac-type"/>
</dbReference>
<accession>A0A517XRU4</accession>
<dbReference type="Gene3D" id="3.100.10.10">
    <property type="match status" value="1"/>
</dbReference>
<gene>
    <name evidence="4 8" type="primary">rplO</name>
    <name evidence="8" type="ORF">ETAA1_21480</name>
</gene>
<dbReference type="InterPro" id="IPR001196">
    <property type="entry name" value="Ribosomal_uL15_CS"/>
</dbReference>
<dbReference type="Pfam" id="PF00828">
    <property type="entry name" value="Ribosomal_L27A"/>
    <property type="match status" value="1"/>
</dbReference>
<dbReference type="GO" id="GO:0022625">
    <property type="term" value="C:cytosolic large ribosomal subunit"/>
    <property type="evidence" value="ECO:0007669"/>
    <property type="project" value="TreeGrafter"/>
</dbReference>
<keyword evidence="3 4" id="KW-0687">Ribonucleoprotein</keyword>
<evidence type="ECO:0000256" key="4">
    <source>
        <dbReference type="HAMAP-Rule" id="MF_01341"/>
    </source>
</evidence>
<reference evidence="8 9" key="1">
    <citation type="submission" date="2019-02" db="EMBL/GenBank/DDBJ databases">
        <title>Deep-cultivation of Planctomycetes and their phenomic and genomic characterization uncovers novel biology.</title>
        <authorList>
            <person name="Wiegand S."/>
            <person name="Jogler M."/>
            <person name="Boedeker C."/>
            <person name="Pinto D."/>
            <person name="Vollmers J."/>
            <person name="Rivas-Marin E."/>
            <person name="Kohn T."/>
            <person name="Peeters S.H."/>
            <person name="Heuer A."/>
            <person name="Rast P."/>
            <person name="Oberbeckmann S."/>
            <person name="Bunk B."/>
            <person name="Jeske O."/>
            <person name="Meyerdierks A."/>
            <person name="Storesund J.E."/>
            <person name="Kallscheuer N."/>
            <person name="Luecker S."/>
            <person name="Lage O.M."/>
            <person name="Pohl T."/>
            <person name="Merkel B.J."/>
            <person name="Hornburger P."/>
            <person name="Mueller R.-W."/>
            <person name="Bruemmer F."/>
            <person name="Labrenz M."/>
            <person name="Spormann A.M."/>
            <person name="Op den Camp H."/>
            <person name="Overmann J."/>
            <person name="Amann R."/>
            <person name="Jetten M.S.M."/>
            <person name="Mascher T."/>
            <person name="Medema M.H."/>
            <person name="Devos D.P."/>
            <person name="Kaster A.-K."/>
            <person name="Ovreas L."/>
            <person name="Rohde M."/>
            <person name="Galperin M.Y."/>
            <person name="Jogler C."/>
        </authorList>
    </citation>
    <scope>NUCLEOTIDE SEQUENCE [LARGE SCALE GENOMIC DNA]</scope>
    <source>
        <strain evidence="8 9">ETA_A1</strain>
    </source>
</reference>
<evidence type="ECO:0000256" key="5">
    <source>
        <dbReference type="RuleBase" id="RU003888"/>
    </source>
</evidence>
<dbReference type="SUPFAM" id="SSF52080">
    <property type="entry name" value="Ribosomal proteins L15p and L18e"/>
    <property type="match status" value="1"/>
</dbReference>
<dbReference type="NCBIfam" id="TIGR01071">
    <property type="entry name" value="rplO_bact"/>
    <property type="match status" value="1"/>
</dbReference>
<keyword evidence="2 4" id="KW-0689">Ribosomal protein</keyword>
<feature type="compositionally biased region" description="Basic and acidic residues" evidence="6">
    <location>
        <begin position="134"/>
        <end position="143"/>
    </location>
</feature>